<dbReference type="PANTHER" id="PTHR34848">
    <property type="match status" value="1"/>
</dbReference>
<dbReference type="InterPro" id="IPR003203">
    <property type="entry name" value="CobU/CobP"/>
</dbReference>
<reference evidence="18 19" key="1">
    <citation type="submission" date="2024-03" db="EMBL/GenBank/DDBJ databases">
        <title>Natural products discovery in diverse microorganisms through a two-stage MS feature dereplication strategy.</title>
        <authorList>
            <person name="Zhang R."/>
        </authorList>
    </citation>
    <scope>NUCLEOTIDE SEQUENCE [LARGE SCALE GENOMIC DNA]</scope>
    <source>
        <strain evidence="18 19">18930</strain>
    </source>
</reference>
<evidence type="ECO:0000256" key="10">
    <source>
        <dbReference type="ARBA" id="ARBA00022573"/>
    </source>
</evidence>
<evidence type="ECO:0000256" key="17">
    <source>
        <dbReference type="ARBA" id="ARBA00030571"/>
    </source>
</evidence>
<evidence type="ECO:0000256" key="2">
    <source>
        <dbReference type="ARBA" id="ARBA00000711"/>
    </source>
</evidence>
<evidence type="ECO:0000313" key="19">
    <source>
        <dbReference type="Proteomes" id="UP001432000"/>
    </source>
</evidence>
<dbReference type="Gene3D" id="3.40.50.300">
    <property type="entry name" value="P-loop containing nucleotide triphosphate hydrolases"/>
    <property type="match status" value="1"/>
</dbReference>
<keyword evidence="15" id="KW-0342">GTP-binding</keyword>
<keyword evidence="11 18" id="KW-0808">Transferase</keyword>
<evidence type="ECO:0000256" key="12">
    <source>
        <dbReference type="ARBA" id="ARBA00022741"/>
    </source>
</evidence>
<evidence type="ECO:0000256" key="11">
    <source>
        <dbReference type="ARBA" id="ARBA00022679"/>
    </source>
</evidence>
<comment type="pathway">
    <text evidence="6">Cofactor biosynthesis; adenosylcobalamin biosynthesis; adenosylcobalamin from cob(II)yrinate a,c-diamide: step 5/7.</text>
</comment>
<keyword evidence="18" id="KW-0548">Nucleotidyltransferase</keyword>
<sequence>MTLPLRTLVLGGTRSGKSAFAEALVDGSHPVRYVATGRLDPTDADWVERIDAHRRRRPSHWTTVESPANLAQALSAEIGGATIVDDVGTWLTGALDDRQAWDLPRGTITPATDALVQAVAHCTTPVVLVSPEVGWGVVPATRSGRLFQDEMGTLNRQLATVCDSVVLVVAGLPLTLKTPTLHAPTTVPDTDGPS</sequence>
<evidence type="ECO:0000256" key="16">
    <source>
        <dbReference type="ARBA" id="ARBA00029570"/>
    </source>
</evidence>
<evidence type="ECO:0000256" key="8">
    <source>
        <dbReference type="ARBA" id="ARBA00012016"/>
    </source>
</evidence>
<dbReference type="SUPFAM" id="SSF52540">
    <property type="entry name" value="P-loop containing nucleoside triphosphate hydrolases"/>
    <property type="match status" value="1"/>
</dbReference>
<comment type="catalytic activity">
    <reaction evidence="1">
        <text>adenosylcob(III)inamide + ATP = adenosylcob(III)inamide phosphate + ADP + H(+)</text>
        <dbReference type="Rhea" id="RHEA:15769"/>
        <dbReference type="ChEBI" id="CHEBI:2480"/>
        <dbReference type="ChEBI" id="CHEBI:15378"/>
        <dbReference type="ChEBI" id="CHEBI:30616"/>
        <dbReference type="ChEBI" id="CHEBI:58502"/>
        <dbReference type="ChEBI" id="CHEBI:456216"/>
        <dbReference type="EC" id="2.7.1.156"/>
    </reaction>
</comment>
<evidence type="ECO:0000256" key="3">
    <source>
        <dbReference type="ARBA" id="ARBA00001522"/>
    </source>
</evidence>
<comment type="catalytic activity">
    <reaction evidence="2">
        <text>adenosylcob(III)inamide phosphate + GTP + H(+) = adenosylcob(III)inamide-GDP + diphosphate</text>
        <dbReference type="Rhea" id="RHEA:22712"/>
        <dbReference type="ChEBI" id="CHEBI:15378"/>
        <dbReference type="ChEBI" id="CHEBI:33019"/>
        <dbReference type="ChEBI" id="CHEBI:37565"/>
        <dbReference type="ChEBI" id="CHEBI:58502"/>
        <dbReference type="ChEBI" id="CHEBI:60487"/>
        <dbReference type="EC" id="2.7.7.62"/>
    </reaction>
</comment>
<dbReference type="GO" id="GO:0043752">
    <property type="term" value="F:adenosylcobinamide kinase activity"/>
    <property type="evidence" value="ECO:0007669"/>
    <property type="project" value="UniProtKB-EC"/>
</dbReference>
<organism evidence="18 19">
    <name type="scientific">Rhodococcus sovatensis</name>
    <dbReference type="NCBI Taxonomy" id="1805840"/>
    <lineage>
        <taxon>Bacteria</taxon>
        <taxon>Bacillati</taxon>
        <taxon>Actinomycetota</taxon>
        <taxon>Actinomycetes</taxon>
        <taxon>Mycobacteriales</taxon>
        <taxon>Nocardiaceae</taxon>
        <taxon>Rhodococcus</taxon>
    </lineage>
</organism>
<keyword evidence="13 18" id="KW-0418">Kinase</keyword>
<comment type="pathway">
    <text evidence="5">Cofactor biosynthesis; adenosylcobalamin biosynthesis; adenosylcobalamin from cob(II)yrinate a,c-diamide: step 6/7.</text>
</comment>
<dbReference type="RefSeq" id="WP_338891565.1">
    <property type="nucleotide sequence ID" value="NZ_CP147846.1"/>
</dbReference>
<dbReference type="CDD" id="cd00544">
    <property type="entry name" value="CobU"/>
    <property type="match status" value="1"/>
</dbReference>
<evidence type="ECO:0000313" key="18">
    <source>
        <dbReference type="EMBL" id="WXG70272.1"/>
    </source>
</evidence>
<evidence type="ECO:0000256" key="13">
    <source>
        <dbReference type="ARBA" id="ARBA00022777"/>
    </source>
</evidence>
<proteinExistence type="inferred from homology"/>
<keyword evidence="12" id="KW-0547">Nucleotide-binding</keyword>
<evidence type="ECO:0000256" key="14">
    <source>
        <dbReference type="ARBA" id="ARBA00022840"/>
    </source>
</evidence>
<accession>A0ABZ2PN34</accession>
<dbReference type="EC" id="2.7.7.62" evidence="9"/>
<evidence type="ECO:0000256" key="6">
    <source>
        <dbReference type="ARBA" id="ARBA00005159"/>
    </source>
</evidence>
<keyword evidence="14" id="KW-0067">ATP-binding</keyword>
<dbReference type="PANTHER" id="PTHR34848:SF1">
    <property type="entry name" value="BIFUNCTIONAL ADENOSYLCOBALAMIN BIOSYNTHESIS PROTEIN COBU"/>
    <property type="match status" value="1"/>
</dbReference>
<evidence type="ECO:0000256" key="5">
    <source>
        <dbReference type="ARBA" id="ARBA00004692"/>
    </source>
</evidence>
<evidence type="ECO:0000256" key="15">
    <source>
        <dbReference type="ARBA" id="ARBA00023134"/>
    </source>
</evidence>
<protein>
    <recommendedName>
        <fullName evidence="16">Adenosylcobinamide kinase</fullName>
        <ecNumber evidence="8">2.7.1.156</ecNumber>
        <ecNumber evidence="9">2.7.7.62</ecNumber>
    </recommendedName>
    <alternativeName>
        <fullName evidence="17">Adenosylcobinamide-phosphate guanylyltransferase</fullName>
    </alternativeName>
</protein>
<dbReference type="Pfam" id="PF02283">
    <property type="entry name" value="CobU"/>
    <property type="match status" value="1"/>
</dbReference>
<keyword evidence="19" id="KW-1185">Reference proteome</keyword>
<dbReference type="EMBL" id="CP147846">
    <property type="protein sequence ID" value="WXG70272.1"/>
    <property type="molecule type" value="Genomic_DNA"/>
</dbReference>
<dbReference type="NCBIfam" id="NF004469">
    <property type="entry name" value="PRK05800.1"/>
    <property type="match status" value="1"/>
</dbReference>
<comment type="similarity">
    <text evidence="7">Belongs to the CobU/CobP family.</text>
</comment>
<dbReference type="PIRSF" id="PIRSF006135">
    <property type="entry name" value="CobU"/>
    <property type="match status" value="1"/>
</dbReference>
<dbReference type="Proteomes" id="UP001432000">
    <property type="component" value="Chromosome"/>
</dbReference>
<dbReference type="InterPro" id="IPR027417">
    <property type="entry name" value="P-loop_NTPase"/>
</dbReference>
<dbReference type="GO" id="GO:0008820">
    <property type="term" value="F:cobinamide phosphate guanylyltransferase activity"/>
    <property type="evidence" value="ECO:0007669"/>
    <property type="project" value="UniProtKB-EC"/>
</dbReference>
<evidence type="ECO:0000256" key="4">
    <source>
        <dbReference type="ARBA" id="ARBA00003889"/>
    </source>
</evidence>
<evidence type="ECO:0000256" key="1">
    <source>
        <dbReference type="ARBA" id="ARBA00000312"/>
    </source>
</evidence>
<evidence type="ECO:0000256" key="9">
    <source>
        <dbReference type="ARBA" id="ARBA00012523"/>
    </source>
</evidence>
<evidence type="ECO:0000256" key="7">
    <source>
        <dbReference type="ARBA" id="ARBA00007490"/>
    </source>
</evidence>
<gene>
    <name evidence="18" type="primary">cobU</name>
    <name evidence="18" type="ORF">WDS16_07085</name>
</gene>
<comment type="catalytic activity">
    <reaction evidence="3">
        <text>adenosylcob(III)inamide + GTP = adenosylcob(III)inamide phosphate + GDP + H(+)</text>
        <dbReference type="Rhea" id="RHEA:15765"/>
        <dbReference type="ChEBI" id="CHEBI:2480"/>
        <dbReference type="ChEBI" id="CHEBI:15378"/>
        <dbReference type="ChEBI" id="CHEBI:37565"/>
        <dbReference type="ChEBI" id="CHEBI:58189"/>
        <dbReference type="ChEBI" id="CHEBI:58502"/>
        <dbReference type="EC" id="2.7.1.156"/>
    </reaction>
</comment>
<name>A0ABZ2PN34_9NOCA</name>
<comment type="function">
    <text evidence="4">Catalyzes ATP-dependent phosphorylation of adenosylcobinamide and addition of GMP to adenosylcobinamide phosphate.</text>
</comment>
<dbReference type="EC" id="2.7.1.156" evidence="8"/>
<keyword evidence="10" id="KW-0169">Cobalamin biosynthesis</keyword>